<evidence type="ECO:0000256" key="6">
    <source>
        <dbReference type="SAM" id="MobiDB-lite"/>
    </source>
</evidence>
<dbReference type="Proteomes" id="UP000279760">
    <property type="component" value="Plasmid unnamed"/>
</dbReference>
<keyword evidence="2 7" id="KW-0732">Signal</keyword>
<comment type="similarity">
    <text evidence="4">Belongs to the bacterial secretin family.</text>
</comment>
<dbReference type="GO" id="GO:0009306">
    <property type="term" value="P:protein secretion"/>
    <property type="evidence" value="ECO:0007669"/>
    <property type="project" value="InterPro"/>
</dbReference>
<evidence type="ECO:0000256" key="4">
    <source>
        <dbReference type="RuleBase" id="RU004003"/>
    </source>
</evidence>
<feature type="chain" id="PRO_5017984747" evidence="7">
    <location>
        <begin position="19"/>
        <end position="490"/>
    </location>
</feature>
<gene>
    <name evidence="10" type="ORF">ECB94_27515</name>
</gene>
<organism evidence="10 11">
    <name type="scientific">Vibrio mediterranei</name>
    <dbReference type="NCBI Taxonomy" id="689"/>
    <lineage>
        <taxon>Bacteria</taxon>
        <taxon>Pseudomonadati</taxon>
        <taxon>Pseudomonadota</taxon>
        <taxon>Gammaproteobacteria</taxon>
        <taxon>Vibrionales</taxon>
        <taxon>Vibrionaceae</taxon>
        <taxon>Vibrio</taxon>
    </lineage>
</organism>
<name>A0A3G4VL04_9VIBR</name>
<comment type="subcellular location">
    <subcellularLocation>
        <location evidence="5">Cell outer membrane</location>
    </subcellularLocation>
    <subcellularLocation>
        <location evidence="1">Membrane</location>
    </subcellularLocation>
</comment>
<keyword evidence="3" id="KW-0472">Membrane</keyword>
<dbReference type="RefSeq" id="WP_124942344.1">
    <property type="nucleotide sequence ID" value="NZ_CP033579.1"/>
</dbReference>
<feature type="signal peptide" evidence="7">
    <location>
        <begin position="1"/>
        <end position="18"/>
    </location>
</feature>
<keyword evidence="5" id="KW-0813">Transport</keyword>
<protein>
    <submittedName>
        <fullName evidence="10">Secretin</fullName>
    </submittedName>
</protein>
<evidence type="ECO:0000313" key="10">
    <source>
        <dbReference type="EMBL" id="AYV25055.1"/>
    </source>
</evidence>
<geneLocation type="plasmid" evidence="10">
    <name>unnamed</name>
</geneLocation>
<evidence type="ECO:0000256" key="3">
    <source>
        <dbReference type="ARBA" id="ARBA00023136"/>
    </source>
</evidence>
<keyword evidence="10" id="KW-0614">Plasmid</keyword>
<feature type="region of interest" description="Disordered" evidence="6">
    <location>
        <begin position="402"/>
        <end position="426"/>
    </location>
</feature>
<accession>A0A3G4VL04</accession>
<dbReference type="Gene3D" id="3.55.50.30">
    <property type="match status" value="1"/>
</dbReference>
<dbReference type="PANTHER" id="PTHR30332">
    <property type="entry name" value="PROBABLE GENERAL SECRETION PATHWAY PROTEIN D"/>
    <property type="match status" value="1"/>
</dbReference>
<evidence type="ECO:0000313" key="11">
    <source>
        <dbReference type="Proteomes" id="UP000279760"/>
    </source>
</evidence>
<dbReference type="InterPro" id="IPR050810">
    <property type="entry name" value="Bact_Secretion_Sys_Channel"/>
</dbReference>
<evidence type="ECO:0000259" key="9">
    <source>
        <dbReference type="Pfam" id="PF03958"/>
    </source>
</evidence>
<evidence type="ECO:0000256" key="1">
    <source>
        <dbReference type="ARBA" id="ARBA00004370"/>
    </source>
</evidence>
<dbReference type="PANTHER" id="PTHR30332:SF24">
    <property type="entry name" value="SECRETIN GSPD-RELATED"/>
    <property type="match status" value="1"/>
</dbReference>
<dbReference type="Pfam" id="PF00263">
    <property type="entry name" value="Secretin"/>
    <property type="match status" value="1"/>
</dbReference>
<dbReference type="GO" id="GO:0009279">
    <property type="term" value="C:cell outer membrane"/>
    <property type="evidence" value="ECO:0007669"/>
    <property type="project" value="UniProtKB-SubCell"/>
</dbReference>
<evidence type="ECO:0000256" key="2">
    <source>
        <dbReference type="ARBA" id="ARBA00022729"/>
    </source>
</evidence>
<dbReference type="GO" id="GO:0015627">
    <property type="term" value="C:type II protein secretion system complex"/>
    <property type="evidence" value="ECO:0007669"/>
    <property type="project" value="TreeGrafter"/>
</dbReference>
<evidence type="ECO:0000256" key="5">
    <source>
        <dbReference type="RuleBase" id="RU004004"/>
    </source>
</evidence>
<dbReference type="Pfam" id="PF03958">
    <property type="entry name" value="Secretin_N"/>
    <property type="match status" value="1"/>
</dbReference>
<feature type="domain" description="Type II/III secretion system secretin-like" evidence="8">
    <location>
        <begin position="328"/>
        <end position="489"/>
    </location>
</feature>
<dbReference type="EMBL" id="CP033579">
    <property type="protein sequence ID" value="AYV25055.1"/>
    <property type="molecule type" value="Genomic_DNA"/>
</dbReference>
<dbReference type="InterPro" id="IPR005644">
    <property type="entry name" value="NolW-like"/>
</dbReference>
<feature type="domain" description="NolW-like" evidence="9">
    <location>
        <begin position="236"/>
        <end position="277"/>
    </location>
</feature>
<sequence>MRYKRLLCLILLSTLAQAEVLIKQQGINLQGALKAIAKEMQVKLVEDIDSKTKLQLVTQTLSGDGPKLLSQLSEVYDFDWYVYGGTLTVQSGKAYINYAYKPRNIAPRTLLKELHETFRISTTTKLTLIERGNSILFSGTRKFVNDAVGYATMVDKNQFLENGNDLELARINFRYLSVVDRQIDTFGGNVVFPGATSLISAAIVNIGQFQNVNDDEIIQKAYKVKLSDGEKQQLDEKEKTSKVQPLPGSNALLIRGTPAEVKLAKRIAALIDVRRQQLLFSLKVYDISVSRSEKLGIDSSLLNGSQGLYDIVVAPFMQTKDFLQNFQALSSNQIVRGVYETNLLILENQQGHFGKTDTATIALISDKQVQTEKIEADNSLYVTGRLLPSGDVQAKVEYIEESLDDDKKEGNNNSSSKPPRVSSQSLTSEVYIQPQQTVILGGFANTETQQTVKSIPVLSSIPLLGELFKNTDEIKMKYKRYISISFRVIN</sequence>
<evidence type="ECO:0000256" key="7">
    <source>
        <dbReference type="SAM" id="SignalP"/>
    </source>
</evidence>
<reference evidence="10 11" key="1">
    <citation type="submission" date="2018-11" db="EMBL/GenBank/DDBJ databases">
        <title>Complete Genome Sequence of Vbrio mediterranei 117-T6: a Potential Pathogen Bacteria Isolated from the Conchocelis of Pyropia.</title>
        <authorList>
            <person name="Liu Q."/>
        </authorList>
    </citation>
    <scope>NUCLEOTIDE SEQUENCE [LARGE SCALE GENOMIC DNA]</scope>
    <source>
        <strain evidence="10 11">117-T6</strain>
        <plasmid evidence="10 11">unnamed</plasmid>
    </source>
</reference>
<evidence type="ECO:0000259" key="8">
    <source>
        <dbReference type="Pfam" id="PF00263"/>
    </source>
</evidence>
<dbReference type="AlphaFoldDB" id="A0A3G4VL04"/>
<dbReference type="InterPro" id="IPR004846">
    <property type="entry name" value="T2SS/T3SS_dom"/>
</dbReference>
<proteinExistence type="inferred from homology"/>